<dbReference type="OrthoDB" id="508875at2759"/>
<dbReference type="EMBL" id="CAJOBC010006601">
    <property type="protein sequence ID" value="CAF3904749.1"/>
    <property type="molecule type" value="Genomic_DNA"/>
</dbReference>
<protein>
    <recommendedName>
        <fullName evidence="2">Transmembrane protein 106 N-terminal domain-containing protein</fullName>
    </recommendedName>
</protein>
<keyword evidence="1" id="KW-0812">Transmembrane</keyword>
<reference evidence="4" key="1">
    <citation type="submission" date="2021-02" db="EMBL/GenBank/DDBJ databases">
        <authorList>
            <person name="Nowell W R."/>
        </authorList>
    </citation>
    <scope>NUCLEOTIDE SEQUENCE</scope>
</reference>
<dbReference type="Proteomes" id="UP000682733">
    <property type="component" value="Unassembled WGS sequence"/>
</dbReference>
<dbReference type="Pfam" id="PF21002">
    <property type="entry name" value="TMEM106_N"/>
    <property type="match status" value="1"/>
</dbReference>
<keyword evidence="1" id="KW-1133">Transmembrane helix</keyword>
<evidence type="ECO:0000313" key="4">
    <source>
        <dbReference type="EMBL" id="CAF1141042.1"/>
    </source>
</evidence>
<dbReference type="EMBL" id="CAJOBA010007107">
    <property type="protein sequence ID" value="CAF3792783.1"/>
    <property type="molecule type" value="Genomic_DNA"/>
</dbReference>
<proteinExistence type="predicted"/>
<comment type="caution">
    <text evidence="4">The sequence shown here is derived from an EMBL/GenBank/DDBJ whole genome shotgun (WGS) entry which is preliminary data.</text>
</comment>
<dbReference type="Proteomes" id="UP000681722">
    <property type="component" value="Unassembled WGS sequence"/>
</dbReference>
<dbReference type="PANTHER" id="PTHR28556:SF4">
    <property type="entry name" value="TRANSMEMBRANE PROTEIN 106A"/>
    <property type="match status" value="1"/>
</dbReference>
<dbReference type="EMBL" id="CAJNOQ010006601">
    <property type="protein sequence ID" value="CAF1141042.1"/>
    <property type="molecule type" value="Genomic_DNA"/>
</dbReference>
<keyword evidence="1" id="KW-0472">Membrane</keyword>
<keyword evidence="7" id="KW-1185">Reference proteome</keyword>
<dbReference type="Proteomes" id="UP000663829">
    <property type="component" value="Unassembled WGS sequence"/>
</dbReference>
<evidence type="ECO:0000313" key="5">
    <source>
        <dbReference type="EMBL" id="CAF3792783.1"/>
    </source>
</evidence>
<feature type="transmembrane region" description="Helical" evidence="1">
    <location>
        <begin position="72"/>
        <end position="94"/>
    </location>
</feature>
<name>A0A814S0K3_9BILA</name>
<evidence type="ECO:0000313" key="7">
    <source>
        <dbReference type="Proteomes" id="UP000663829"/>
    </source>
</evidence>
<dbReference type="InterPro" id="IPR048511">
    <property type="entry name" value="TMEM106_N"/>
</dbReference>
<gene>
    <name evidence="4" type="ORF">GPM918_LOCUS20688</name>
    <name evidence="3" type="ORF">OVA965_LOCUS15663</name>
    <name evidence="6" type="ORF">SRO942_LOCUS20685</name>
    <name evidence="5" type="ORF">TMI583_LOCUS15672</name>
</gene>
<evidence type="ECO:0000313" key="3">
    <source>
        <dbReference type="EMBL" id="CAF1024291.1"/>
    </source>
</evidence>
<accession>A0A814S0K3</accession>
<dbReference type="Proteomes" id="UP000677228">
    <property type="component" value="Unassembled WGS sequence"/>
</dbReference>
<evidence type="ECO:0000259" key="2">
    <source>
        <dbReference type="Pfam" id="PF21002"/>
    </source>
</evidence>
<organism evidence="4 7">
    <name type="scientific">Didymodactylos carnosus</name>
    <dbReference type="NCBI Taxonomy" id="1234261"/>
    <lineage>
        <taxon>Eukaryota</taxon>
        <taxon>Metazoa</taxon>
        <taxon>Spiralia</taxon>
        <taxon>Gnathifera</taxon>
        <taxon>Rotifera</taxon>
        <taxon>Eurotatoria</taxon>
        <taxon>Bdelloidea</taxon>
        <taxon>Philodinida</taxon>
        <taxon>Philodinidae</taxon>
        <taxon>Didymodactylos</taxon>
    </lineage>
</organism>
<dbReference type="PANTHER" id="PTHR28556">
    <property type="entry name" value="TRANSMEMBRANE PROTEIN 106B"/>
    <property type="match status" value="1"/>
</dbReference>
<dbReference type="InterPro" id="IPR009790">
    <property type="entry name" value="TMEM106"/>
</dbReference>
<feature type="domain" description="Transmembrane protein 106 N-terminal" evidence="2">
    <location>
        <begin position="35"/>
        <end position="71"/>
    </location>
</feature>
<dbReference type="AlphaFoldDB" id="A0A814S0K3"/>
<dbReference type="EMBL" id="CAJNOK010007096">
    <property type="protein sequence ID" value="CAF1024291.1"/>
    <property type="molecule type" value="Genomic_DNA"/>
</dbReference>
<evidence type="ECO:0000313" key="6">
    <source>
        <dbReference type="EMBL" id="CAF3904749.1"/>
    </source>
</evidence>
<sequence length="238" mass="27630">MTNEDDQTPILKNKLTININDVDDELILNKNQIQKVQCPTCRGNGKIYRTDSSGLVVLIPLCDKRLKPKHTWIWILLTFSFCFIFAFTCIFFLLPRLVLLQVTNSLVIDDVNSTRTNSTFSMRFLYHFTLNSKNYIPVNLINVTCVIEDDLEIVGRSYKLYSNNIRILPRAILNLSIPLELEFRNTTVPFRQCQGQFKQMLLMKIETLVIYNDLLARSQSTSLTSYQYALCNKGIWIK</sequence>
<evidence type="ECO:0000256" key="1">
    <source>
        <dbReference type="SAM" id="Phobius"/>
    </source>
</evidence>